<dbReference type="VEuPathDB" id="PlasmoDB:PCYB_005160"/>
<sequence length="300" mass="34548">MVDFKLKKDDPFLKNVWNKYKLDNDDYGKDGPQLLQLCSSFHNSIDRSLTIKIDICMQFLRNLKELYNSNITSGFLKHCDNINYWLYYAIKDYNIPYKDIESFFDVSNKIIKKTNEKPDCTNLDLYNNLNETENYVMLQMFNNNIDYIHDILTKKNYSEICFCKKFINACVSLYKSIHGAYSSGCSGMKTNKLLTCLAVNSFKDIYEKKRSNEWKEYNLPKLSSTTAIDINIEECALQTKAEELRLDKGDQSDSSILFPVSTTQSDPGEKALSTTLGTIAGVSSVLALLYKVITNFYLNI</sequence>
<dbReference type="RefSeq" id="XP_004227985.1">
    <property type="nucleotide sequence ID" value="XM_004227937.1"/>
</dbReference>
<gene>
    <name evidence="1" type="ORF">PCYB_005160</name>
</gene>
<keyword evidence="2" id="KW-1185">Reference proteome</keyword>
<dbReference type="GeneID" id="14696309"/>
<dbReference type="OrthoDB" id="389431at2759"/>
<dbReference type="AlphaFoldDB" id="K6VK04"/>
<dbReference type="KEGG" id="pcy:PCYB_005160"/>
<dbReference type="EMBL" id="DF157784">
    <property type="protein sequence ID" value="GAB69767.1"/>
    <property type="molecule type" value="Genomic_DNA"/>
</dbReference>
<protein>
    <recommendedName>
        <fullName evidence="3">CYIR protein</fullName>
    </recommendedName>
</protein>
<dbReference type="PhylomeDB" id="K6VK04"/>
<accession>K6VK04</accession>
<name>K6VK04_PLACD</name>
<organism evidence="1 2">
    <name type="scientific">Plasmodium cynomolgi (strain B)</name>
    <dbReference type="NCBI Taxonomy" id="1120755"/>
    <lineage>
        <taxon>Eukaryota</taxon>
        <taxon>Sar</taxon>
        <taxon>Alveolata</taxon>
        <taxon>Apicomplexa</taxon>
        <taxon>Aconoidasida</taxon>
        <taxon>Haemosporida</taxon>
        <taxon>Plasmodiidae</taxon>
        <taxon>Plasmodium</taxon>
        <taxon>Plasmodium (Plasmodium)</taxon>
    </lineage>
</organism>
<evidence type="ECO:0000313" key="2">
    <source>
        <dbReference type="Proteomes" id="UP000006319"/>
    </source>
</evidence>
<evidence type="ECO:0008006" key="3">
    <source>
        <dbReference type="Google" id="ProtNLM"/>
    </source>
</evidence>
<dbReference type="Proteomes" id="UP000006319">
    <property type="component" value="Unassembled WGS sequence"/>
</dbReference>
<reference evidence="1 2" key="1">
    <citation type="journal article" date="2012" name="Nat. Genet.">
        <title>Plasmodium cynomolgi genome sequences provide insight into Plasmodium vivax and the monkey malaria clade.</title>
        <authorList>
            <person name="Tachibana S."/>
            <person name="Sullivan S.A."/>
            <person name="Kawai S."/>
            <person name="Nakamura S."/>
            <person name="Kim H.R."/>
            <person name="Goto N."/>
            <person name="Arisue N."/>
            <person name="Palacpac N.M.Q."/>
            <person name="Honma H."/>
            <person name="Yagi M."/>
            <person name="Tougan T."/>
            <person name="Katakai Y."/>
            <person name="Kaneko O."/>
            <person name="Mita T."/>
            <person name="Kita K."/>
            <person name="Yasutomi Y."/>
            <person name="Sutton P.L."/>
            <person name="Shakhbatyan R."/>
            <person name="Horii T."/>
            <person name="Yasunaga T."/>
            <person name="Barnwell J.W."/>
            <person name="Escalante A.A."/>
            <person name="Carlton J.M."/>
            <person name="Tanabe K."/>
        </authorList>
    </citation>
    <scope>NUCLEOTIDE SEQUENCE [LARGE SCALE GENOMIC DNA]</scope>
    <source>
        <strain evidence="1 2">B</strain>
    </source>
</reference>
<evidence type="ECO:0000313" key="1">
    <source>
        <dbReference type="EMBL" id="GAB69767.1"/>
    </source>
</evidence>
<proteinExistence type="predicted"/>